<reference evidence="1 2" key="1">
    <citation type="submission" date="2019-08" db="EMBL/GenBank/DDBJ databases">
        <title>Deep-cultivation of Planctomycetes and their phenomic and genomic characterization uncovers novel biology.</title>
        <authorList>
            <person name="Wiegand S."/>
            <person name="Jogler M."/>
            <person name="Boedeker C."/>
            <person name="Pinto D."/>
            <person name="Vollmers J."/>
            <person name="Rivas-Marin E."/>
            <person name="Kohn T."/>
            <person name="Peeters S.H."/>
            <person name="Heuer A."/>
            <person name="Rast P."/>
            <person name="Oberbeckmann S."/>
            <person name="Bunk B."/>
            <person name="Jeske O."/>
            <person name="Meyerdierks A."/>
            <person name="Storesund J.E."/>
            <person name="Kallscheuer N."/>
            <person name="Luecker S."/>
            <person name="Lage O.M."/>
            <person name="Pohl T."/>
            <person name="Merkel B.J."/>
            <person name="Hornburger P."/>
            <person name="Mueller R.-W."/>
            <person name="Bruemmer F."/>
            <person name="Labrenz M."/>
            <person name="Spormann A.M."/>
            <person name="Op den Camp H."/>
            <person name="Overmann J."/>
            <person name="Amann R."/>
            <person name="Jetten M.S.M."/>
            <person name="Mascher T."/>
            <person name="Medema M.H."/>
            <person name="Devos D.P."/>
            <person name="Kaster A.-K."/>
            <person name="Ovreas L."/>
            <person name="Rohde M."/>
            <person name="Galperin M.Y."/>
            <person name="Jogler C."/>
        </authorList>
    </citation>
    <scope>NUCLEOTIDE SEQUENCE [LARGE SCALE GENOMIC DNA]</scope>
    <source>
        <strain evidence="1 2">Pr1d</strain>
    </source>
</reference>
<keyword evidence="2" id="KW-1185">Reference proteome</keyword>
<name>A0A5B9QEF4_9BACT</name>
<dbReference type="KEGG" id="bgok:Pr1d_35710"/>
<dbReference type="Proteomes" id="UP000323917">
    <property type="component" value="Chromosome"/>
</dbReference>
<evidence type="ECO:0000313" key="2">
    <source>
        <dbReference type="Proteomes" id="UP000323917"/>
    </source>
</evidence>
<dbReference type="AlphaFoldDB" id="A0A5B9QEF4"/>
<protein>
    <submittedName>
        <fullName evidence="1">Uncharacterized protein</fullName>
    </submittedName>
</protein>
<gene>
    <name evidence="1" type="ORF">Pr1d_35710</name>
</gene>
<organism evidence="1 2">
    <name type="scientific">Bythopirellula goksoeyrii</name>
    <dbReference type="NCBI Taxonomy" id="1400387"/>
    <lineage>
        <taxon>Bacteria</taxon>
        <taxon>Pseudomonadati</taxon>
        <taxon>Planctomycetota</taxon>
        <taxon>Planctomycetia</taxon>
        <taxon>Pirellulales</taxon>
        <taxon>Lacipirellulaceae</taxon>
        <taxon>Bythopirellula</taxon>
    </lineage>
</organism>
<proteinExistence type="predicted"/>
<accession>A0A5B9QEF4</accession>
<dbReference type="EMBL" id="CP042913">
    <property type="protein sequence ID" value="QEG36259.1"/>
    <property type="molecule type" value="Genomic_DNA"/>
</dbReference>
<evidence type="ECO:0000313" key="1">
    <source>
        <dbReference type="EMBL" id="QEG36259.1"/>
    </source>
</evidence>
<sequence>MRDWFSPLFFLFARTDEELLRRQILFLKAELEMTLKRVRK</sequence>